<accession>A0A1U7LVR4</accession>
<gene>
    <name evidence="2" type="ORF">NEOLI_002459</name>
</gene>
<dbReference type="Proteomes" id="UP000186594">
    <property type="component" value="Unassembled WGS sequence"/>
</dbReference>
<name>A0A1U7LVR4_NEOID</name>
<feature type="signal peptide" evidence="1">
    <location>
        <begin position="1"/>
        <end position="18"/>
    </location>
</feature>
<proteinExistence type="predicted"/>
<evidence type="ECO:0000256" key="1">
    <source>
        <dbReference type="SAM" id="SignalP"/>
    </source>
</evidence>
<evidence type="ECO:0000313" key="2">
    <source>
        <dbReference type="EMBL" id="OLL26663.1"/>
    </source>
</evidence>
<sequence>MNFLLISFLAILVSSTKLQQCIDNGKNSLHIVNTYLSNPRVTDEQLRNVVCDQLKLDMLTCAKGLRENPNTVAAQYLGKLAITGPEALPSYVSAACNLPMLFVREFLKINEIVKTARETKEKVCGDDIIKEQISRSLIGTEIAQDKLSEIIEHFCNS</sequence>
<dbReference type="EMBL" id="LXFE01000156">
    <property type="protein sequence ID" value="OLL26663.1"/>
    <property type="molecule type" value="Genomic_DNA"/>
</dbReference>
<keyword evidence="1" id="KW-0732">Signal</keyword>
<protein>
    <submittedName>
        <fullName evidence="2">Uncharacterized protein</fullName>
    </submittedName>
</protein>
<evidence type="ECO:0000313" key="3">
    <source>
        <dbReference type="Proteomes" id="UP000186594"/>
    </source>
</evidence>
<dbReference type="AlphaFoldDB" id="A0A1U7LVR4"/>
<reference evidence="2 3" key="1">
    <citation type="submission" date="2016-04" db="EMBL/GenBank/DDBJ databases">
        <title>Evolutionary innovation and constraint leading to complex multicellularity in the Ascomycota.</title>
        <authorList>
            <person name="Cisse O."/>
            <person name="Nguyen A."/>
            <person name="Hewitt D.A."/>
            <person name="Jedd G."/>
            <person name="Stajich J.E."/>
        </authorList>
    </citation>
    <scope>NUCLEOTIDE SEQUENCE [LARGE SCALE GENOMIC DNA]</scope>
    <source>
        <strain evidence="2 3">DAH-3</strain>
    </source>
</reference>
<comment type="caution">
    <text evidence="2">The sequence shown here is derived from an EMBL/GenBank/DDBJ whole genome shotgun (WGS) entry which is preliminary data.</text>
</comment>
<feature type="chain" id="PRO_5012165591" evidence="1">
    <location>
        <begin position="19"/>
        <end position="157"/>
    </location>
</feature>
<keyword evidence="3" id="KW-1185">Reference proteome</keyword>
<organism evidence="2 3">
    <name type="scientific">Neolecta irregularis (strain DAH-3)</name>
    <dbReference type="NCBI Taxonomy" id="1198029"/>
    <lineage>
        <taxon>Eukaryota</taxon>
        <taxon>Fungi</taxon>
        <taxon>Dikarya</taxon>
        <taxon>Ascomycota</taxon>
        <taxon>Taphrinomycotina</taxon>
        <taxon>Neolectales</taxon>
        <taxon>Neolectaceae</taxon>
        <taxon>Neolecta</taxon>
    </lineage>
</organism>